<dbReference type="RefSeq" id="WP_145188980.1">
    <property type="nucleotide sequence ID" value="NZ_CP036290.1"/>
</dbReference>
<accession>A0A518D205</accession>
<keyword evidence="2" id="KW-1185">Reference proteome</keyword>
<evidence type="ECO:0000313" key="1">
    <source>
        <dbReference type="EMBL" id="QDU85506.1"/>
    </source>
</evidence>
<protein>
    <submittedName>
        <fullName evidence="1">Uncharacterized protein</fullName>
    </submittedName>
</protein>
<proteinExistence type="predicted"/>
<reference evidence="1 2" key="1">
    <citation type="submission" date="2019-02" db="EMBL/GenBank/DDBJ databases">
        <title>Deep-cultivation of Planctomycetes and their phenomic and genomic characterization uncovers novel biology.</title>
        <authorList>
            <person name="Wiegand S."/>
            <person name="Jogler M."/>
            <person name="Boedeker C."/>
            <person name="Pinto D."/>
            <person name="Vollmers J."/>
            <person name="Rivas-Marin E."/>
            <person name="Kohn T."/>
            <person name="Peeters S.H."/>
            <person name="Heuer A."/>
            <person name="Rast P."/>
            <person name="Oberbeckmann S."/>
            <person name="Bunk B."/>
            <person name="Jeske O."/>
            <person name="Meyerdierks A."/>
            <person name="Storesund J.E."/>
            <person name="Kallscheuer N."/>
            <person name="Luecker S."/>
            <person name="Lage O.M."/>
            <person name="Pohl T."/>
            <person name="Merkel B.J."/>
            <person name="Hornburger P."/>
            <person name="Mueller R.-W."/>
            <person name="Bruemmer F."/>
            <person name="Labrenz M."/>
            <person name="Spormann A.M."/>
            <person name="Op den Camp H."/>
            <person name="Overmann J."/>
            <person name="Amann R."/>
            <person name="Jetten M.S.M."/>
            <person name="Mascher T."/>
            <person name="Medema M.H."/>
            <person name="Devos D.P."/>
            <person name="Kaster A.-K."/>
            <person name="Ovreas L."/>
            <person name="Rohde M."/>
            <person name="Galperin M.Y."/>
            <person name="Jogler C."/>
        </authorList>
    </citation>
    <scope>NUCLEOTIDE SEQUENCE [LARGE SCALE GENOMIC DNA]</scope>
    <source>
        <strain evidence="1 2">Pla163</strain>
    </source>
</reference>
<sequence length="1297" mass="138695">MKLCWRFLERLASVAALVLIAMLLAVEITERTGLTARAVEIALDRVLPEGDWVVDACRLDLGGPSIEIDGLTWSMDGDELGRAERAAVTLSPFGLGRPVLERVVVRGGRLTLSPALVAALTPRAGTADEDGGARPDQLAERARLEIYDLELRTAASDTPLATLDLRLDVIEEGRLTLVASARDRQGRTGRLEGRGRLYDDGESTIDVAADDLPFTPIGPIFEALSAHSKTERATLPAFESTGRLSVRARARGRTDRVDSIDLSFEALDLAVDASAPELDLTEGAVKGRLTWRPDETNDLGHVDGRIQGDVVWDGQRVRIGWRGGDQMPGEPDALAAPFGDIHLCTLDRPVGATVQALVGRIVAGQQDVVDRTFEALGAKGAADAWLGLRIRRAVRRDEMAPTWTSDLALVGRPNGALAMSIDGWPNADGELSGFPLPVEGLEGRVVYGHVGDGVRHDRLGVLGADGYVPAAAGAERPDARTARVHVEGWLASPLPPDARGNRAADRRAPMHFKIAARDVPIDERLTAAVFATGAGIDLDAIVGPRAGRVAEARVEIEQSPLLEGVVVSVDATVADLAGHLAEDLIGNAFDFEEVDGNVVVRMGASTGGLGGDDDVERRAFGFALDLDGAFVGRSGSNIEVTGALRSADPLDPSATLGGTLAQWDVVADGLSTGDELLAPYLDADPTLRASLDEFGLEARLEVQFHSGVARFGGAADERIEVRATGLEAAYRGVALAGPSVLDPNCAQVVATRRRARGDAESAVPVQPWEVRIAAAARDELGTDWSLRGETGPNGGYTAHVRVAGLRPTDPTYLAALDVEPSFEVRGALDGWARVGSSPNADLRLEDAEARLRGNDVDAGGVEITDLEGALHLVAGRVESDAIDGRLANSPFTLRDVRLILDPNGSAAATSMSLPDGADGRPIEVRLTARAFARNLRLDPRELVRDDLEVARWASEHRWRGLIDVEGVELAVGLDVDGTPVTRARGVLVPHDLYAHYSLPIRLRSARLEVDDLVADANGVRASARLVDAYGDVAEQSLARTSARIELDGERLVIDELMGELGGGTIVGLSTATMGNDQLIEGSRRPGASGTEALRLEFGEVSSFLLGLRLDRVDVGDLIGRLFGSQVQSRGKLSGYVQLARGRDDRLSALRGVAEVRLDEARLWSVPVVREVFAVLGLDATATFDWMSTRLDLRGGRLYLKDAVARSPLVKLMGDGYVDADGTLDQRFDLHYSLVDRVPLLSQLFYWFQSRLVSIRIGGSIDRPRIELASVVTALFRGGSNGKLQLPLPPTTPLPERF</sequence>
<evidence type="ECO:0000313" key="2">
    <source>
        <dbReference type="Proteomes" id="UP000319342"/>
    </source>
</evidence>
<organism evidence="1 2">
    <name type="scientific">Rohdeia mirabilis</name>
    <dbReference type="NCBI Taxonomy" id="2528008"/>
    <lineage>
        <taxon>Bacteria</taxon>
        <taxon>Pseudomonadati</taxon>
        <taxon>Planctomycetota</taxon>
        <taxon>Planctomycetia</taxon>
        <taxon>Planctomycetia incertae sedis</taxon>
        <taxon>Rohdeia</taxon>
    </lineage>
</organism>
<dbReference type="EMBL" id="CP036290">
    <property type="protein sequence ID" value="QDU85506.1"/>
    <property type="molecule type" value="Genomic_DNA"/>
</dbReference>
<dbReference type="OrthoDB" id="223541at2"/>
<gene>
    <name evidence="1" type="ORF">Pla163_26370</name>
</gene>
<dbReference type="Proteomes" id="UP000319342">
    <property type="component" value="Chromosome"/>
</dbReference>
<name>A0A518D205_9BACT</name>